<name>A0A934QJS1_9PROT</name>
<dbReference type="InterPro" id="IPR029398">
    <property type="entry name" value="PolB_thumb"/>
</dbReference>
<evidence type="ECO:0000256" key="6">
    <source>
        <dbReference type="ARBA" id="ARBA00022481"/>
    </source>
</evidence>
<dbReference type="InterPro" id="IPR022311">
    <property type="entry name" value="PolX-like"/>
</dbReference>
<dbReference type="Gene3D" id="3.20.20.140">
    <property type="entry name" value="Metal-dependent hydrolases"/>
    <property type="match status" value="1"/>
</dbReference>
<dbReference type="InterPro" id="IPR028207">
    <property type="entry name" value="DNA_pol_B_palm_palm"/>
</dbReference>
<keyword evidence="9" id="KW-0548">Nucleotidyltransferase</keyword>
<evidence type="ECO:0000259" key="23">
    <source>
        <dbReference type="SMART" id="SM00481"/>
    </source>
</evidence>
<comment type="cofactor">
    <cofactor evidence="1">
        <name>Mg(2+)</name>
        <dbReference type="ChEBI" id="CHEBI:18420"/>
    </cofactor>
</comment>
<dbReference type="CDD" id="cd07436">
    <property type="entry name" value="PHP_PolX"/>
    <property type="match status" value="1"/>
</dbReference>
<dbReference type="SMART" id="SM00481">
    <property type="entry name" value="POLIIIAc"/>
    <property type="match status" value="1"/>
</dbReference>
<evidence type="ECO:0000256" key="18">
    <source>
        <dbReference type="ARBA" id="ARBA00044632"/>
    </source>
</evidence>
<gene>
    <name evidence="25" type="ORF">CKO21_13040</name>
</gene>
<keyword evidence="8" id="KW-0808">Transferase</keyword>
<dbReference type="Pfam" id="PF14520">
    <property type="entry name" value="HHH_5"/>
    <property type="match status" value="1"/>
</dbReference>
<feature type="domain" description="Helix-hairpin-helix DNA-binding motif class 1" evidence="22">
    <location>
        <begin position="129"/>
        <end position="148"/>
    </location>
</feature>
<dbReference type="Gene3D" id="3.30.210.10">
    <property type="entry name" value="DNA polymerase, thumb domain"/>
    <property type="match status" value="1"/>
</dbReference>
<dbReference type="InterPro" id="IPR047967">
    <property type="entry name" value="PolX_PHP"/>
</dbReference>
<evidence type="ECO:0000256" key="3">
    <source>
        <dbReference type="ARBA" id="ARBA00012417"/>
    </source>
</evidence>
<dbReference type="Gene3D" id="3.30.460.10">
    <property type="entry name" value="Beta Polymerase, domain 2"/>
    <property type="match status" value="1"/>
</dbReference>
<keyword evidence="14" id="KW-0915">Sodium</keyword>
<comment type="caution">
    <text evidence="25">The sequence shown here is derived from an EMBL/GenBank/DDBJ whole genome shotgun (WGS) entry which is preliminary data.</text>
</comment>
<dbReference type="InterPro" id="IPR037160">
    <property type="entry name" value="DNA_Pol_thumb_sf"/>
</dbReference>
<keyword evidence="25" id="KW-0540">Nuclease</keyword>
<dbReference type="EMBL" id="NRRE01000026">
    <property type="protein sequence ID" value="MBK1698166.1"/>
    <property type="molecule type" value="Genomic_DNA"/>
</dbReference>
<evidence type="ECO:0000256" key="14">
    <source>
        <dbReference type="ARBA" id="ARBA00023053"/>
    </source>
</evidence>
<dbReference type="GO" id="GO:0042578">
    <property type="term" value="F:phosphoric ester hydrolase activity"/>
    <property type="evidence" value="ECO:0007669"/>
    <property type="project" value="TreeGrafter"/>
</dbReference>
<dbReference type="Pfam" id="PF14791">
    <property type="entry name" value="DNA_pol_B_thumb"/>
    <property type="match status" value="1"/>
</dbReference>
<proteinExistence type="predicted"/>
<dbReference type="GO" id="GO:0003887">
    <property type="term" value="F:DNA-directed DNA polymerase activity"/>
    <property type="evidence" value="ECO:0007669"/>
    <property type="project" value="UniProtKB-KW"/>
</dbReference>
<dbReference type="InterPro" id="IPR002054">
    <property type="entry name" value="DNA-dir_DNA_pol_X"/>
</dbReference>
<evidence type="ECO:0000256" key="8">
    <source>
        <dbReference type="ARBA" id="ARBA00022679"/>
    </source>
</evidence>
<feature type="domain" description="Helix-hairpin-helix DNA-binding motif class 1" evidence="22">
    <location>
        <begin position="94"/>
        <end position="113"/>
    </location>
</feature>
<dbReference type="SMART" id="SM00483">
    <property type="entry name" value="POLXc"/>
    <property type="match status" value="1"/>
</dbReference>
<dbReference type="InterPro" id="IPR010996">
    <property type="entry name" value="HHH_MUS81"/>
</dbReference>
<dbReference type="Pfam" id="PF02811">
    <property type="entry name" value="PHP"/>
    <property type="match status" value="1"/>
</dbReference>
<keyword evidence="25" id="KW-0269">Exonuclease</keyword>
<evidence type="ECO:0000259" key="22">
    <source>
        <dbReference type="SMART" id="SM00278"/>
    </source>
</evidence>
<keyword evidence="10" id="KW-0235">DNA replication</keyword>
<keyword evidence="12" id="KW-0832">Ubl conjugation</keyword>
<dbReference type="PANTHER" id="PTHR36928">
    <property type="entry name" value="PHOSPHATASE YCDX-RELATED"/>
    <property type="match status" value="1"/>
</dbReference>
<dbReference type="NCBIfam" id="NF006375">
    <property type="entry name" value="PRK08609.1"/>
    <property type="match status" value="1"/>
</dbReference>
<dbReference type="FunFam" id="3.20.20.140:FF:000047">
    <property type="entry name" value="PHP domain-containing protein"/>
    <property type="match status" value="1"/>
</dbReference>
<dbReference type="AlphaFoldDB" id="A0A934QJS1"/>
<dbReference type="GO" id="GO:0140078">
    <property type="term" value="F:class I DNA-(apurinic or apyrimidinic site) endonuclease activity"/>
    <property type="evidence" value="ECO:0007669"/>
    <property type="project" value="UniProtKB-EC"/>
</dbReference>
<dbReference type="CDD" id="cd00141">
    <property type="entry name" value="NT_POLXc"/>
    <property type="match status" value="1"/>
</dbReference>
<comment type="catalytic activity">
    <reaction evidence="21">
        <text>DNA(n) + a 2'-deoxyribonucleoside 5'-triphosphate = DNA(n+1) + diphosphate</text>
        <dbReference type="Rhea" id="RHEA:22508"/>
        <dbReference type="Rhea" id="RHEA-COMP:17339"/>
        <dbReference type="Rhea" id="RHEA-COMP:17340"/>
        <dbReference type="ChEBI" id="CHEBI:33019"/>
        <dbReference type="ChEBI" id="CHEBI:61560"/>
        <dbReference type="ChEBI" id="CHEBI:173112"/>
        <dbReference type="EC" id="2.7.7.7"/>
    </reaction>
</comment>
<feature type="domain" description="Polymerase/histidinol phosphatase N-terminal" evidence="23">
    <location>
        <begin position="340"/>
        <end position="419"/>
    </location>
</feature>
<dbReference type="SUPFAM" id="SSF89550">
    <property type="entry name" value="PHP domain-like"/>
    <property type="match status" value="1"/>
</dbReference>
<dbReference type="GO" id="GO:0003677">
    <property type="term" value="F:DNA binding"/>
    <property type="evidence" value="ECO:0007669"/>
    <property type="project" value="InterPro"/>
</dbReference>
<comment type="catalytic activity">
    <reaction evidence="18">
        <text>2'-deoxyribonucleotide-(2'-deoxyribose 5'-phosphate)-2'-deoxyribonucleotide-DNA = a 3'-end 2'-deoxyribonucleotide-(2,3-dehydro-2,3-deoxyribose 5'-phosphate)-DNA + a 5'-end 5'-phospho-2'-deoxyribonucleoside-DNA + H(+)</text>
        <dbReference type="Rhea" id="RHEA:66592"/>
        <dbReference type="Rhea" id="RHEA-COMP:13180"/>
        <dbReference type="Rhea" id="RHEA-COMP:16897"/>
        <dbReference type="Rhea" id="RHEA-COMP:17067"/>
        <dbReference type="ChEBI" id="CHEBI:15378"/>
        <dbReference type="ChEBI" id="CHEBI:136412"/>
        <dbReference type="ChEBI" id="CHEBI:157695"/>
        <dbReference type="ChEBI" id="CHEBI:167181"/>
        <dbReference type="EC" id="4.2.99.18"/>
    </reaction>
</comment>
<dbReference type="EC" id="4.2.99.18" evidence="4"/>
<feature type="domain" description="Helix-hairpin-helix DNA-binding motif class 1" evidence="22">
    <location>
        <begin position="54"/>
        <end position="73"/>
    </location>
</feature>
<dbReference type="Pfam" id="PF14716">
    <property type="entry name" value="HHH_8"/>
    <property type="match status" value="1"/>
</dbReference>
<keyword evidence="13" id="KW-0239">DNA-directed DNA polymerase</keyword>
<dbReference type="PIRSF" id="PIRSF005047">
    <property type="entry name" value="UCP005047_YshC"/>
    <property type="match status" value="1"/>
</dbReference>
<dbReference type="InterPro" id="IPR050243">
    <property type="entry name" value="PHP_phosphatase"/>
</dbReference>
<evidence type="ECO:0000256" key="12">
    <source>
        <dbReference type="ARBA" id="ARBA00022843"/>
    </source>
</evidence>
<dbReference type="EC" id="2.7.7.7" evidence="3"/>
<organism evidence="25 26">
    <name type="scientific">Rhodovibrio salinarum</name>
    <dbReference type="NCBI Taxonomy" id="1087"/>
    <lineage>
        <taxon>Bacteria</taxon>
        <taxon>Pseudomonadati</taxon>
        <taxon>Pseudomonadota</taxon>
        <taxon>Alphaproteobacteria</taxon>
        <taxon>Rhodospirillales</taxon>
        <taxon>Rhodovibrionaceae</taxon>
        <taxon>Rhodovibrio</taxon>
    </lineage>
</organism>
<evidence type="ECO:0000256" key="15">
    <source>
        <dbReference type="ARBA" id="ARBA00023204"/>
    </source>
</evidence>
<evidence type="ECO:0000256" key="20">
    <source>
        <dbReference type="ARBA" id="ARBA00045548"/>
    </source>
</evidence>
<dbReference type="SUPFAM" id="SSF47802">
    <property type="entry name" value="DNA polymerase beta, N-terminal domain-like"/>
    <property type="match status" value="1"/>
</dbReference>
<evidence type="ECO:0000256" key="16">
    <source>
        <dbReference type="ARBA" id="ARBA00035717"/>
    </source>
</evidence>
<dbReference type="InterPro" id="IPR043519">
    <property type="entry name" value="NT_sf"/>
</dbReference>
<evidence type="ECO:0000256" key="13">
    <source>
        <dbReference type="ARBA" id="ARBA00022932"/>
    </source>
</evidence>
<evidence type="ECO:0000256" key="21">
    <source>
        <dbReference type="ARBA" id="ARBA00049244"/>
    </source>
</evidence>
<dbReference type="SUPFAM" id="SSF81301">
    <property type="entry name" value="Nucleotidyltransferase"/>
    <property type="match status" value="1"/>
</dbReference>
<evidence type="ECO:0000259" key="24">
    <source>
        <dbReference type="SMART" id="SM00483"/>
    </source>
</evidence>
<keyword evidence="6" id="KW-0488">Methylation</keyword>
<protein>
    <recommendedName>
        <fullName evidence="5">DNA polymerase beta</fullName>
        <ecNumber evidence="3">2.7.7.7</ecNumber>
        <ecNumber evidence="4">4.2.99.18</ecNumber>
    </recommendedName>
    <alternativeName>
        <fullName evidence="16">5'-deoxyribose-phosphate lyase</fullName>
    </alternativeName>
    <alternativeName>
        <fullName evidence="17">AP lyase</fullName>
    </alternativeName>
</protein>
<dbReference type="Pfam" id="PF14792">
    <property type="entry name" value="DNA_pol_B_palm"/>
    <property type="match status" value="1"/>
</dbReference>
<keyword evidence="26" id="KW-1185">Reference proteome</keyword>
<keyword evidence="7" id="KW-0237">DNA synthesis</keyword>
<dbReference type="GO" id="GO:0004527">
    <property type="term" value="F:exonuclease activity"/>
    <property type="evidence" value="ECO:0007669"/>
    <property type="project" value="UniProtKB-KW"/>
</dbReference>
<evidence type="ECO:0000256" key="5">
    <source>
        <dbReference type="ARBA" id="ARBA00020020"/>
    </source>
</evidence>
<evidence type="ECO:0000256" key="11">
    <source>
        <dbReference type="ARBA" id="ARBA00022763"/>
    </source>
</evidence>
<sequence>MPTHNRDIAAKFDELADLLEIQGANVFRVRAYRNGARTLRDLPHSVVQLLRDGTDLTELPGIGADLAQKTREIVETGELSDLQEIVQDVPESLIDVMGIAGLGPKRVKTLYEALGVRDLAGLKKATESGEIQDLSGFGKKTEQNILEELATRGSGEKRFRRRDAEELAEPLIEMLRQIDGVDQAIIAGSYRRRKETVGDLDILLSCSDAGPVMDRFVAYDDVQRVLSHGQTRASVVLKGGLQVDLRAVARESYGAALHYFTGSQAHNIRVRQLGQQRGLKVNEYGVFEGETRVAGRREVEVFEAVGLPEIVPELREDRGEIEAAQTDKLPDLVTLDDICGNLHSHTDWSDGAGTLEEMAQAAKARGLSYLAITDHSKAVRVAGGLDADRLARQIDAIDDLNESLDGITLLKGIEVDILEDGTLDLPDAVLARLDLTVCSIHSRMNLSGDKQTTRVLKAMENPNFTILGHPTGRLLGERAGYQLDMEQVIAQASQGGHVLEINAQPARLDLDDTHAKMAREAGVKLSIATDAHAGTHLDLMRFGVDQARRGWVTADDVINTRDLQGLRKLLRG</sequence>
<evidence type="ECO:0000256" key="19">
    <source>
        <dbReference type="ARBA" id="ARBA00044678"/>
    </source>
</evidence>
<evidence type="ECO:0000256" key="17">
    <source>
        <dbReference type="ARBA" id="ARBA00035726"/>
    </source>
</evidence>
<dbReference type="SUPFAM" id="SSF158702">
    <property type="entry name" value="Sec63 N-terminal domain-like"/>
    <property type="match status" value="1"/>
</dbReference>
<dbReference type="InterPro" id="IPR027421">
    <property type="entry name" value="DNA_pol_lamdba_lyase_dom_sf"/>
</dbReference>
<keyword evidence="11" id="KW-0227">DNA damage</keyword>
<dbReference type="Gene3D" id="1.10.150.20">
    <property type="entry name" value="5' to 3' exonuclease, C-terminal subdomain"/>
    <property type="match status" value="1"/>
</dbReference>
<comment type="catalytic activity">
    <reaction evidence="19">
        <text>a 5'-end 2'-deoxyribose-2'-deoxyribonucleotide-DNA = (2E,4S)-4-hydroxypenten-2-al-5-phosphate + a 5'-end 5'-phospho-2'-deoxyribonucleoside-DNA + H(+)</text>
        <dbReference type="Rhea" id="RHEA:76255"/>
        <dbReference type="Rhea" id="RHEA-COMP:13180"/>
        <dbReference type="Rhea" id="RHEA-COMP:18657"/>
        <dbReference type="ChEBI" id="CHEBI:15378"/>
        <dbReference type="ChEBI" id="CHEBI:136412"/>
        <dbReference type="ChEBI" id="CHEBI:195194"/>
        <dbReference type="ChEBI" id="CHEBI:195195"/>
    </reaction>
</comment>
<evidence type="ECO:0000256" key="10">
    <source>
        <dbReference type="ARBA" id="ARBA00022705"/>
    </source>
</evidence>
<dbReference type="InterPro" id="IPR003141">
    <property type="entry name" value="Pol/His_phosphatase_N"/>
</dbReference>
<dbReference type="InterPro" id="IPR003583">
    <property type="entry name" value="Hlx-hairpin-Hlx_DNA-bd_motif"/>
</dbReference>
<evidence type="ECO:0000313" key="26">
    <source>
        <dbReference type="Proteomes" id="UP000778970"/>
    </source>
</evidence>
<dbReference type="GO" id="GO:0006281">
    <property type="term" value="P:DNA repair"/>
    <property type="evidence" value="ECO:0007669"/>
    <property type="project" value="UniProtKB-KW"/>
</dbReference>
<evidence type="ECO:0000256" key="1">
    <source>
        <dbReference type="ARBA" id="ARBA00001946"/>
    </source>
</evidence>
<reference evidence="25" key="1">
    <citation type="submission" date="2017-08" db="EMBL/GenBank/DDBJ databases">
        <authorList>
            <person name="Imhoff J.F."/>
            <person name="Rahn T."/>
            <person name="Kuenzel S."/>
            <person name="Neulinger S.C."/>
        </authorList>
    </citation>
    <scope>NUCLEOTIDE SEQUENCE</scope>
    <source>
        <strain evidence="25">DSM 9154</strain>
    </source>
</reference>
<keyword evidence="25" id="KW-0378">Hydrolase</keyword>
<comment type="function">
    <text evidence="20">Repair polymerase that plays a key role in base-excision repair. During this process, the damaged base is excised by specific DNA glycosylases, the DNA backbone is nicked at the abasic site by an apurinic/apyrimidic (AP) endonuclease, and POLB removes 5'-deoxyribose-phosphate from the preincised AP site acting as a 5'-deoxyribose-phosphate lyase (5'-dRP lyase); through its DNA polymerase activity, it adds one nucleotide to the 3' end of the arising single-nucleotide gap. Conducts 'gap-filling' DNA synthesis in a stepwise distributive fashion rather than in a processive fashion as for other DNA polymerases. It is also able to cleave sugar-phosphate bonds 3' to an intact AP site, acting as an AP lyase.</text>
</comment>
<accession>A0A934QJS1</accession>
<dbReference type="Proteomes" id="UP000778970">
    <property type="component" value="Unassembled WGS sequence"/>
</dbReference>
<evidence type="ECO:0000256" key="4">
    <source>
        <dbReference type="ARBA" id="ARBA00012720"/>
    </source>
</evidence>
<evidence type="ECO:0000256" key="7">
    <source>
        <dbReference type="ARBA" id="ARBA00022634"/>
    </source>
</evidence>
<dbReference type="RefSeq" id="WP_027288702.1">
    <property type="nucleotide sequence ID" value="NZ_NRRE01000026.1"/>
</dbReference>
<dbReference type="Gene3D" id="1.10.150.110">
    <property type="entry name" value="DNA polymerase beta, N-terminal domain-like"/>
    <property type="match status" value="1"/>
</dbReference>
<dbReference type="GO" id="GO:0005829">
    <property type="term" value="C:cytosol"/>
    <property type="evidence" value="ECO:0007669"/>
    <property type="project" value="TreeGrafter"/>
</dbReference>
<dbReference type="InterPro" id="IPR004013">
    <property type="entry name" value="PHP_dom"/>
</dbReference>
<keyword evidence="15" id="KW-0234">DNA repair</keyword>
<evidence type="ECO:0000256" key="9">
    <source>
        <dbReference type="ARBA" id="ARBA00022695"/>
    </source>
</evidence>
<dbReference type="PRINTS" id="PR00870">
    <property type="entry name" value="DNAPOLXBETA"/>
</dbReference>
<comment type="subcellular location">
    <subcellularLocation>
        <location evidence="2">Cytoplasm</location>
    </subcellularLocation>
</comment>
<dbReference type="InterPro" id="IPR002008">
    <property type="entry name" value="DNA_pol_X_beta-like"/>
</dbReference>
<reference evidence="25" key="2">
    <citation type="journal article" date="2020" name="Microorganisms">
        <title>Osmotic Adaptation and Compatible Solute Biosynthesis of Phototrophic Bacteria as Revealed from Genome Analyses.</title>
        <authorList>
            <person name="Imhoff J.F."/>
            <person name="Rahn T."/>
            <person name="Kunzel S."/>
            <person name="Keller A."/>
            <person name="Neulinger S.C."/>
        </authorList>
    </citation>
    <scope>NUCLEOTIDE SEQUENCE</scope>
    <source>
        <strain evidence="25">DSM 9154</strain>
    </source>
</reference>
<dbReference type="SMART" id="SM00278">
    <property type="entry name" value="HhH1"/>
    <property type="match status" value="3"/>
</dbReference>
<dbReference type="GO" id="GO:0008270">
    <property type="term" value="F:zinc ion binding"/>
    <property type="evidence" value="ECO:0007669"/>
    <property type="project" value="TreeGrafter"/>
</dbReference>
<feature type="domain" description="DNA-directed DNA polymerase X" evidence="24">
    <location>
        <begin position="3"/>
        <end position="316"/>
    </location>
</feature>
<dbReference type="InterPro" id="IPR016195">
    <property type="entry name" value="Pol/histidinol_Pase-like"/>
</dbReference>
<evidence type="ECO:0000256" key="2">
    <source>
        <dbReference type="ARBA" id="ARBA00004496"/>
    </source>
</evidence>
<dbReference type="PANTHER" id="PTHR36928:SF1">
    <property type="entry name" value="PHOSPHATASE YCDX-RELATED"/>
    <property type="match status" value="1"/>
</dbReference>
<evidence type="ECO:0000313" key="25">
    <source>
        <dbReference type="EMBL" id="MBK1698166.1"/>
    </source>
</evidence>